<accession>R1EY18</accession>
<gene>
    <name evidence="2" type="ORF">UCRNP2_543</name>
</gene>
<dbReference type="HOGENOM" id="CLU_1948523_0_0_1"/>
<reference evidence="3" key="1">
    <citation type="journal article" date="2013" name="Genome Announc.">
        <title>Draft genome sequence of Neofusicoccum parvum isolate UCR-NP2, a fungal vascular pathogen associated with grapevine cankers.</title>
        <authorList>
            <person name="Blanco-Ulate B."/>
            <person name="Rolshausen P."/>
            <person name="Cantu D."/>
        </authorList>
    </citation>
    <scope>NUCLEOTIDE SEQUENCE [LARGE SCALE GENOMIC DNA]</scope>
    <source>
        <strain evidence="3">UCR-NP2</strain>
    </source>
</reference>
<protein>
    <submittedName>
        <fullName evidence="2">Uncharacterized protein</fullName>
    </submittedName>
</protein>
<evidence type="ECO:0000256" key="1">
    <source>
        <dbReference type="SAM" id="MobiDB-lite"/>
    </source>
</evidence>
<evidence type="ECO:0000313" key="3">
    <source>
        <dbReference type="Proteomes" id="UP000013521"/>
    </source>
</evidence>
<sequence length="129" mass="13221">MISNVGNNAKLLAPDADGRPRTHAHGHSASAGGALLLPSGIGLGNSGIREEEAVRLGEAKAKRPVSVEGMNRYSSLRGLRETAGAAGLERAGGWKTGEVSSPSPRRPAGAKRPGTAERESSVLGNEAFL</sequence>
<organism evidence="2 3">
    <name type="scientific">Botryosphaeria parva (strain UCR-NP2)</name>
    <name type="common">Grapevine canker fungus</name>
    <name type="synonym">Neofusicoccum parvum</name>
    <dbReference type="NCBI Taxonomy" id="1287680"/>
    <lineage>
        <taxon>Eukaryota</taxon>
        <taxon>Fungi</taxon>
        <taxon>Dikarya</taxon>
        <taxon>Ascomycota</taxon>
        <taxon>Pezizomycotina</taxon>
        <taxon>Dothideomycetes</taxon>
        <taxon>Dothideomycetes incertae sedis</taxon>
        <taxon>Botryosphaeriales</taxon>
        <taxon>Botryosphaeriaceae</taxon>
        <taxon>Neofusicoccum</taxon>
    </lineage>
</organism>
<name>R1EY18_BOTPV</name>
<evidence type="ECO:0000313" key="2">
    <source>
        <dbReference type="EMBL" id="EOD52673.1"/>
    </source>
</evidence>
<dbReference type="Proteomes" id="UP000013521">
    <property type="component" value="Unassembled WGS sequence"/>
</dbReference>
<proteinExistence type="predicted"/>
<feature type="compositionally biased region" description="Low complexity" evidence="1">
    <location>
        <begin position="27"/>
        <end position="36"/>
    </location>
</feature>
<dbReference type="KEGG" id="npa:UCRNP2_543"/>
<dbReference type="EMBL" id="KB915702">
    <property type="protein sequence ID" value="EOD52673.1"/>
    <property type="molecule type" value="Genomic_DNA"/>
</dbReference>
<dbReference type="AlphaFoldDB" id="R1EY18"/>
<feature type="region of interest" description="Disordered" evidence="1">
    <location>
        <begin position="1"/>
        <end position="36"/>
    </location>
</feature>
<feature type="region of interest" description="Disordered" evidence="1">
    <location>
        <begin position="56"/>
        <end position="129"/>
    </location>
</feature>